<organism evidence="2 3">
    <name type="scientific">Babesia caballi</name>
    <dbReference type="NCBI Taxonomy" id="5871"/>
    <lineage>
        <taxon>Eukaryota</taxon>
        <taxon>Sar</taxon>
        <taxon>Alveolata</taxon>
        <taxon>Apicomplexa</taxon>
        <taxon>Aconoidasida</taxon>
        <taxon>Piroplasmida</taxon>
        <taxon>Babesiidae</taxon>
        <taxon>Babesia</taxon>
    </lineage>
</organism>
<proteinExistence type="predicted"/>
<accession>A0AAV4LVS8</accession>
<feature type="region of interest" description="Disordered" evidence="1">
    <location>
        <begin position="1"/>
        <end position="20"/>
    </location>
</feature>
<name>A0AAV4LVS8_BABCB</name>
<evidence type="ECO:0000313" key="2">
    <source>
        <dbReference type="EMBL" id="GIX63970.1"/>
    </source>
</evidence>
<dbReference type="EMBL" id="BPLF01000003">
    <property type="protein sequence ID" value="GIX63970.1"/>
    <property type="molecule type" value="Genomic_DNA"/>
</dbReference>
<dbReference type="Proteomes" id="UP001497744">
    <property type="component" value="Unassembled WGS sequence"/>
</dbReference>
<evidence type="ECO:0000256" key="1">
    <source>
        <dbReference type="SAM" id="MobiDB-lite"/>
    </source>
</evidence>
<feature type="region of interest" description="Disordered" evidence="1">
    <location>
        <begin position="381"/>
        <end position="427"/>
    </location>
</feature>
<reference evidence="2 3" key="1">
    <citation type="submission" date="2021-06" db="EMBL/GenBank/DDBJ databases">
        <title>Genome sequence of Babesia caballi.</title>
        <authorList>
            <person name="Yamagishi J."/>
            <person name="Kidaka T."/>
            <person name="Ochi A."/>
        </authorList>
    </citation>
    <scope>NUCLEOTIDE SEQUENCE [LARGE SCALE GENOMIC DNA]</scope>
    <source>
        <strain evidence="2">USDA-D6B2</strain>
    </source>
</reference>
<dbReference type="AlphaFoldDB" id="A0AAV4LVS8"/>
<sequence length="1193" mass="130266">MYNDGSHGKASGSQGKPYDGLAAQQEGDAAEGHVDKYATVLYRPTNNMLFAPQPEADGSIPVAPLWQSPSRDSAGAIRPLENVKESYARAGSTSQYYGSLQSYQPLLSQATIKDTPGPTVDAGGPQQGAMGNLQDISEISQMGYGILNNSADVSDMYGALPMGIDRGITIGDIVKLTEAINELNKRMPLPPTPELLSALEPHLSMTLQLTYLRAYIQNQQLLLDLKNEIFGRLLNGYDFKNSARATIPTLCPPPPVDSQQYPETYYGDLDASQMAVDSTADACWPQPTAPAAMPINCSNPPALEYSIGENTRAVMQQHAAAPQGDVYGSDAMALYPSYEDALDAINQQQQELDAIKLRALPQNSDDPAMSTEVTPRALQQTTLGSANDAPVSGSREPISTTVDSPPQLEQDEGTADQTPDTALKNEVPTIPSEHKNMVKYDGQKHAFVSVYLGPLGARRRRLFSIRKFGMEEALKLATDFAAGSTSVVVSRKERRLLEEVCEVALRHNPASGSRLEHVEAARAMPETRGLVFSCGAQLWMIITYNSSDGDRAIEVFSVEEYGFEGAYKAAVEALHERLQNSDTMTSKLSGPLYFWLERRGASLMLCLMVTPRDLMRQGTDYQELHIGRFDLATSGGFNGARKLAQSVLRARPPAGLVLDGPAAQDALVRLRLVLLEVFRELLRELLDLRVVVRGAPAQPLVEHLGRHALDRDRHHQAEDGHRLAPHVLERAAVDRVDDGARVPQRNAPALLRVDGALDPAGVEQPDVRLVLEQLLLQQLRVDHGVHRQEGLRVAGREGGRGPRDAHLRADHLAGVAAHEVVHGLLRGELADGRNDAEGVAGEEDDVGGVHVDLGGDHHVRDVLQRVRAAGVLRDGAVGVVDLVRHRVVDDVFDHRAELDGVEDLRLLLTAEVLALGVAAALDVEDALVRPHVLVVADELARRVRRQRRLAGAGEPEEQRHVAARADVARRVQRQQALERHQVHHEREDALFHLARILRPQNHHLHPLVAQADGRRARNALGVAVAREGARVVEHEVRLEGAQLLRGRLDQQVLHKERVVRARADDPHADAVLRVPSGVGVGDVDALLQVDVVDGALAVDGVRGLRQLDVHLSPPNVGLGHILCHGPLVGWRAPRLLAGLAAQRARRVQHCVRFVQQRVMRQDRRAGVQKDRRHLDSVPGDLLGALGVENVLRE</sequence>
<gene>
    <name evidence="2" type="ORF">BcabD6B2_34050</name>
</gene>
<comment type="caution">
    <text evidence="2">The sequence shown here is derived from an EMBL/GenBank/DDBJ whole genome shotgun (WGS) entry which is preliminary data.</text>
</comment>
<dbReference type="RefSeq" id="XP_067716039.1">
    <property type="nucleotide sequence ID" value="XM_067859938.1"/>
</dbReference>
<evidence type="ECO:0000313" key="3">
    <source>
        <dbReference type="Proteomes" id="UP001497744"/>
    </source>
</evidence>
<evidence type="ECO:0008006" key="4">
    <source>
        <dbReference type="Google" id="ProtNLM"/>
    </source>
</evidence>
<dbReference type="GeneID" id="94195451"/>
<protein>
    <recommendedName>
        <fullName evidence="4">AP2/ERF domain-containing protein</fullName>
    </recommendedName>
</protein>
<keyword evidence="3" id="KW-1185">Reference proteome</keyword>